<dbReference type="PANTHER" id="PTHR37816:SF1">
    <property type="entry name" value="TOXIN"/>
    <property type="match status" value="1"/>
</dbReference>
<dbReference type="InterPro" id="IPR052922">
    <property type="entry name" value="Cytidylate_Kinase-2"/>
</dbReference>
<organism evidence="1 2">
    <name type="scientific">Roseofilum acuticapitatum BLCC-M154</name>
    <dbReference type="NCBI Taxonomy" id="3022444"/>
    <lineage>
        <taxon>Bacteria</taxon>
        <taxon>Bacillati</taxon>
        <taxon>Cyanobacteriota</taxon>
        <taxon>Cyanophyceae</taxon>
        <taxon>Desertifilales</taxon>
        <taxon>Desertifilaceae</taxon>
        <taxon>Roseofilum</taxon>
        <taxon>Roseofilum acuticapitatum</taxon>
    </lineage>
</organism>
<sequence>MKIILLGNAGAGKSTMSRRLIGDRPIPRLSLDEIAWNPGPERKPLEESIALLLSFIQNHPEWVIEGCYGDLIEAALPYCTELRFLNPGIETCIQHCYQRPWEPEKFASPEDQQTMLQVLVDWVKQYETRTDEYGLLQHRALYDQFSGQKQEFNHIKEYDH</sequence>
<protein>
    <submittedName>
        <fullName evidence="1">Shikimate kinase</fullName>
    </submittedName>
</protein>
<name>A0ABT7AT95_9CYAN</name>
<dbReference type="InterPro" id="IPR027417">
    <property type="entry name" value="P-loop_NTPase"/>
</dbReference>
<dbReference type="Gene3D" id="3.40.50.300">
    <property type="entry name" value="P-loop containing nucleotide triphosphate hydrolases"/>
    <property type="match status" value="1"/>
</dbReference>
<evidence type="ECO:0000313" key="2">
    <source>
        <dbReference type="Proteomes" id="UP001235303"/>
    </source>
</evidence>
<dbReference type="Proteomes" id="UP001235303">
    <property type="component" value="Unassembled WGS sequence"/>
</dbReference>
<gene>
    <name evidence="1" type="ORF">PMG71_07580</name>
</gene>
<dbReference type="PANTHER" id="PTHR37816">
    <property type="entry name" value="YALI0E33011P"/>
    <property type="match status" value="1"/>
</dbReference>
<proteinExistence type="predicted"/>
<evidence type="ECO:0000313" key="1">
    <source>
        <dbReference type="EMBL" id="MDJ1169283.1"/>
    </source>
</evidence>
<accession>A0ABT7AT95</accession>
<keyword evidence="1" id="KW-0808">Transferase</keyword>
<comment type="caution">
    <text evidence="1">The sequence shown here is derived from an EMBL/GenBank/DDBJ whole genome shotgun (WGS) entry which is preliminary data.</text>
</comment>
<reference evidence="1 2" key="1">
    <citation type="submission" date="2023-01" db="EMBL/GenBank/DDBJ databases">
        <title>Novel diversity within Roseofilum (Cyanobacteria; Desertifilaceae) from marine benthic mats with descriptions of four novel species.</title>
        <authorList>
            <person name="Wang Y."/>
            <person name="Berthold D.E."/>
            <person name="Hu J."/>
            <person name="Lefler F.W."/>
            <person name="Laughinghouse H.D. IV."/>
        </authorList>
    </citation>
    <scope>NUCLEOTIDE SEQUENCE [LARGE SCALE GENOMIC DNA]</scope>
    <source>
        <strain evidence="1 2">BLCC-M154</strain>
    </source>
</reference>
<dbReference type="EMBL" id="JAQOSP010000052">
    <property type="protein sequence ID" value="MDJ1169283.1"/>
    <property type="molecule type" value="Genomic_DNA"/>
</dbReference>
<keyword evidence="2" id="KW-1185">Reference proteome</keyword>
<keyword evidence="1" id="KW-0418">Kinase</keyword>
<dbReference type="RefSeq" id="WP_283753043.1">
    <property type="nucleotide sequence ID" value="NZ_JAQOSP010000052.1"/>
</dbReference>
<dbReference type="GO" id="GO:0016301">
    <property type="term" value="F:kinase activity"/>
    <property type="evidence" value="ECO:0007669"/>
    <property type="project" value="UniProtKB-KW"/>
</dbReference>
<dbReference type="SUPFAM" id="SSF52540">
    <property type="entry name" value="P-loop containing nucleoside triphosphate hydrolases"/>
    <property type="match status" value="1"/>
</dbReference>